<dbReference type="PANTHER" id="PTHR46164:SF3">
    <property type="entry name" value="ATF6, ISOFORM C"/>
    <property type="match status" value="1"/>
</dbReference>
<evidence type="ECO:0000256" key="1">
    <source>
        <dbReference type="ARBA" id="ARBA00004167"/>
    </source>
</evidence>
<dbReference type="InterPro" id="IPR046347">
    <property type="entry name" value="bZIP_sf"/>
</dbReference>
<comment type="subcellular location">
    <subcellularLocation>
        <location evidence="1">Membrane</location>
        <topology evidence="1">Single-pass membrane protein</topology>
    </subcellularLocation>
</comment>
<feature type="coiled-coil region" evidence="7">
    <location>
        <begin position="361"/>
        <end position="429"/>
    </location>
</feature>
<dbReference type="PANTHER" id="PTHR46164">
    <property type="entry name" value="ATF6, ISOFORM C"/>
    <property type="match status" value="1"/>
</dbReference>
<dbReference type="PROSITE" id="PS50217">
    <property type="entry name" value="BZIP"/>
    <property type="match status" value="1"/>
</dbReference>
<dbReference type="CDD" id="cd14700">
    <property type="entry name" value="bZIP_ATF6"/>
    <property type="match status" value="1"/>
</dbReference>
<gene>
    <name evidence="10" type="ORF">XYLVIOL_LOCUS8655</name>
</gene>
<keyword evidence="4" id="KW-0238">DNA-binding</keyword>
<evidence type="ECO:0000256" key="8">
    <source>
        <dbReference type="SAM" id="MobiDB-lite"/>
    </source>
</evidence>
<organism evidence="10 11">
    <name type="scientific">Xylocopa violacea</name>
    <name type="common">Violet carpenter bee</name>
    <name type="synonym">Apis violacea</name>
    <dbReference type="NCBI Taxonomy" id="135666"/>
    <lineage>
        <taxon>Eukaryota</taxon>
        <taxon>Metazoa</taxon>
        <taxon>Ecdysozoa</taxon>
        <taxon>Arthropoda</taxon>
        <taxon>Hexapoda</taxon>
        <taxon>Insecta</taxon>
        <taxon>Pterygota</taxon>
        <taxon>Neoptera</taxon>
        <taxon>Endopterygota</taxon>
        <taxon>Hymenoptera</taxon>
        <taxon>Apocrita</taxon>
        <taxon>Aculeata</taxon>
        <taxon>Apoidea</taxon>
        <taxon>Anthophila</taxon>
        <taxon>Apidae</taxon>
        <taxon>Xylocopa</taxon>
        <taxon>Xylocopa</taxon>
    </lineage>
</organism>
<dbReference type="EMBL" id="CAXAJV020001296">
    <property type="protein sequence ID" value="CAL7948067.1"/>
    <property type="molecule type" value="Genomic_DNA"/>
</dbReference>
<keyword evidence="6" id="KW-0539">Nucleus</keyword>
<keyword evidence="7" id="KW-0175">Coiled coil</keyword>
<dbReference type="Proteomes" id="UP001642520">
    <property type="component" value="Unassembled WGS sequence"/>
</dbReference>
<comment type="caution">
    <text evidence="10">The sequence shown here is derived from an EMBL/GenBank/DDBJ whole genome shotgun (WGS) entry which is preliminary data.</text>
</comment>
<dbReference type="SUPFAM" id="SSF57959">
    <property type="entry name" value="Leucine zipper domain"/>
    <property type="match status" value="1"/>
</dbReference>
<evidence type="ECO:0000256" key="2">
    <source>
        <dbReference type="ARBA" id="ARBA00009050"/>
    </source>
</evidence>
<evidence type="ECO:0000256" key="5">
    <source>
        <dbReference type="ARBA" id="ARBA00023163"/>
    </source>
</evidence>
<evidence type="ECO:0000256" key="4">
    <source>
        <dbReference type="ARBA" id="ARBA00023125"/>
    </source>
</evidence>
<dbReference type="InterPro" id="IPR004827">
    <property type="entry name" value="bZIP"/>
</dbReference>
<comment type="similarity">
    <text evidence="2">Belongs to the bZIP family. ATF subfamily.</text>
</comment>
<dbReference type="InterPro" id="IPR051882">
    <property type="entry name" value="ATF_bZIP_TF"/>
</dbReference>
<keyword evidence="11" id="KW-1185">Reference proteome</keyword>
<evidence type="ECO:0000313" key="10">
    <source>
        <dbReference type="EMBL" id="CAL7948067.1"/>
    </source>
</evidence>
<evidence type="ECO:0000259" key="9">
    <source>
        <dbReference type="PROSITE" id="PS50217"/>
    </source>
</evidence>
<reference evidence="10 11" key="1">
    <citation type="submission" date="2024-08" db="EMBL/GenBank/DDBJ databases">
        <authorList>
            <person name="Will J Nash"/>
            <person name="Angela Man"/>
            <person name="Seanna McTaggart"/>
            <person name="Kendall Baker"/>
            <person name="Tom Barker"/>
            <person name="Leah Catchpole"/>
            <person name="Alex Durrant"/>
            <person name="Karim Gharbi"/>
            <person name="Naomi Irish"/>
            <person name="Gemy Kaithakottil"/>
            <person name="Debby Ku"/>
            <person name="Aaliyah Providence"/>
            <person name="Felix Shaw"/>
            <person name="David Swarbreck"/>
            <person name="Chris Watkins"/>
            <person name="Ann M. McCartney"/>
            <person name="Giulio Formenti"/>
            <person name="Alice Mouton"/>
            <person name="Noel Vella"/>
            <person name="Bjorn M von Reumont"/>
            <person name="Adriana Vella"/>
            <person name="Wilfried Haerty"/>
        </authorList>
    </citation>
    <scope>NUCLEOTIDE SEQUENCE [LARGE SCALE GENOMIC DNA]</scope>
</reference>
<name>A0ABP1P726_XYLVO</name>
<feature type="domain" description="BZIP" evidence="9">
    <location>
        <begin position="370"/>
        <end position="426"/>
    </location>
</feature>
<protein>
    <recommendedName>
        <fullName evidence="9">BZIP domain-containing protein</fullName>
    </recommendedName>
</protein>
<evidence type="ECO:0000256" key="6">
    <source>
        <dbReference type="ARBA" id="ARBA00023242"/>
    </source>
</evidence>
<evidence type="ECO:0000313" key="11">
    <source>
        <dbReference type="Proteomes" id="UP001642520"/>
    </source>
</evidence>
<dbReference type="SMART" id="SM00338">
    <property type="entry name" value="BRLZ"/>
    <property type="match status" value="1"/>
</dbReference>
<dbReference type="Pfam" id="PF00170">
    <property type="entry name" value="bZIP_1"/>
    <property type="match status" value="1"/>
</dbReference>
<evidence type="ECO:0000256" key="3">
    <source>
        <dbReference type="ARBA" id="ARBA00023015"/>
    </source>
</evidence>
<evidence type="ECO:0000256" key="7">
    <source>
        <dbReference type="SAM" id="Coils"/>
    </source>
</evidence>
<sequence>MLINQDPQWSDTTTSETQIFPDFEITGQDCSLLTDDLFQTLSSELGIPLFLENEIPPKIDIGIDNQIAKDKCIQETLTNFRYSDKNNSQQNLVTDFNLTNDVKMEIKLEPATPYVQLPLSPALSCSESNKSNKLDSQIETNSIASLCNFKTTLETPPISPPQNVSPPVSPEPIANRAVGEEVKLAPLKSQDIKQKKYIISAMNPAKHVQIQSKNNGHLFTDEQPQKGILLRTQNFVTLTRNVKQNYTPYPFMAHLVSSNANEEIQTAVQLPMVQIKTETNVQSQDNCVETVDNIPDLHKPGIDQEVNIIDTPLVLESKTAGCTSIVMKNDLTRCRPIVIKTENSNYVPIVIKNETQDVQFVERQECEIKALKRQQRMIKNRESACLSRKKKKEYMSSLEKQVHDLQQENKQLKMENTTLKQKLSTLVNANASNKFKSMNHNMTKKNVAILLGMVVMVSLNLNGFTDLLSQSNRLNTLPTDVPIRAQYTRHARTLLWASKDQTQEEEQDRFRKNVSMPQPMCPMHINQSESIRLDYELRRWIDGKSDQDNWTRMKKEKFNAELIGEFLSLPRAMQTKTKRKRNLSEKIKSQILEKTASPSISNAVELFSPIIKEHASLFEALGRRDDTFYVVWFSGEHLLLPASSQNSTGRPRMSLVLPALPMNETFSTPSNHVTMMQIDCEVTNTQLLHLQQSIIPNHLKNNNRSGSHTHRPDSESGTVTVNITKNYKPYFIKETNHDVLHAKGI</sequence>
<proteinExistence type="inferred from homology"/>
<keyword evidence="5" id="KW-0804">Transcription</keyword>
<dbReference type="Gene3D" id="1.20.5.170">
    <property type="match status" value="1"/>
</dbReference>
<keyword evidence="3" id="KW-0805">Transcription regulation</keyword>
<dbReference type="PRINTS" id="PR00041">
    <property type="entry name" value="LEUZIPPRCREB"/>
</dbReference>
<accession>A0ABP1P726</accession>
<feature type="region of interest" description="Disordered" evidence="8">
    <location>
        <begin position="698"/>
        <end position="718"/>
    </location>
</feature>